<comment type="caution">
    <text evidence="1">The sequence shown here is derived from an EMBL/GenBank/DDBJ whole genome shotgun (WGS) entry which is preliminary data.</text>
</comment>
<reference evidence="2" key="1">
    <citation type="journal article" date="2019" name="Int. J. Syst. Evol. Microbiol.">
        <title>The Global Catalogue of Microorganisms (GCM) 10K type strain sequencing project: providing services to taxonomists for standard genome sequencing and annotation.</title>
        <authorList>
            <consortium name="The Broad Institute Genomics Platform"/>
            <consortium name="The Broad Institute Genome Sequencing Center for Infectious Disease"/>
            <person name="Wu L."/>
            <person name="Ma J."/>
        </authorList>
    </citation>
    <scope>NUCLEOTIDE SEQUENCE [LARGE SCALE GENOMIC DNA]</scope>
    <source>
        <strain evidence="2">KACC 13778</strain>
    </source>
</reference>
<name>A0ABW0N6G8_9ACTN</name>
<dbReference type="Proteomes" id="UP001595956">
    <property type="component" value="Unassembled WGS sequence"/>
</dbReference>
<gene>
    <name evidence="1" type="ORF">ACFPKY_15990</name>
</gene>
<accession>A0ABW0N6G8</accession>
<sequence length="285" mass="31959">MSDFDPSGEGIELLGPLRARAVAPWQEWWLGCDEGWWPILARLAGDLSEIAPAWSLQTAKQKFAELRLYVNPGTDDADVVRRFKARIENAEREAARTCERCGASGITRRSDSGYLQVRCRDCATSDSSHKWLAVGGLLVEDGSISRLPDRPTGYWRVTTEHGTTWWFLFDAEQSGWMRVEASVEDRPAGSGEPVGRWRTLRSGPCLSEWHDGASRPEPVGDADGFPVPGLAVGQGFWIGESMFSDHWWSTNVVSIERLGRDDLPADVRVRLTEWQRRRARADEDG</sequence>
<evidence type="ECO:0000313" key="1">
    <source>
        <dbReference type="EMBL" id="MFC5494617.1"/>
    </source>
</evidence>
<dbReference type="EMBL" id="JBHSMD010000005">
    <property type="protein sequence ID" value="MFC5494617.1"/>
    <property type="molecule type" value="Genomic_DNA"/>
</dbReference>
<organism evidence="1 2">
    <name type="scientific">Nocardioides caricicola</name>
    <dbReference type="NCBI Taxonomy" id="634770"/>
    <lineage>
        <taxon>Bacteria</taxon>
        <taxon>Bacillati</taxon>
        <taxon>Actinomycetota</taxon>
        <taxon>Actinomycetes</taxon>
        <taxon>Propionibacteriales</taxon>
        <taxon>Nocardioidaceae</taxon>
        <taxon>Nocardioides</taxon>
    </lineage>
</organism>
<dbReference type="RefSeq" id="WP_345170594.1">
    <property type="nucleotide sequence ID" value="NZ_BAABFQ010000001.1"/>
</dbReference>
<proteinExistence type="predicted"/>
<protein>
    <submittedName>
        <fullName evidence="1">Uncharacterized protein</fullName>
    </submittedName>
</protein>
<keyword evidence="2" id="KW-1185">Reference proteome</keyword>
<evidence type="ECO:0000313" key="2">
    <source>
        <dbReference type="Proteomes" id="UP001595956"/>
    </source>
</evidence>